<sequence length="248" mass="25605">MKVIAALAATALAFPALVQAHGGMVEPKPRSLTTMGLNIDSTFGHPTNMRAAYTNGKGGECLGFTPNSNRPTINPGSFTIKMRANDGANHVGPCKVYLVDPKNKGRKQEIGSMNNCMRSLHPGAGSKGTPPIPAEMKVNIPSNPSVCGKDHCVLQFRWEATHLAPSIEVYDQCADIKIGGGGGSNPAPAKPAPAKPAPAKPAPAKPAPATGGGSYKYVGQGGDAKAMNQWCNDNCKAGYCPAGICAKA</sequence>
<dbReference type="InterPro" id="IPR052282">
    <property type="entry name" value="Starch-active_LPMO"/>
</dbReference>
<dbReference type="AlphaFoldDB" id="A0A8K1CKT0"/>
<comment type="caution">
    <text evidence="5">The sequence shown here is derived from an EMBL/GenBank/DDBJ whole genome shotgun (WGS) entry which is preliminary data.</text>
</comment>
<keyword evidence="2" id="KW-0186">Copper</keyword>
<organism evidence="5 6">
    <name type="scientific">Pythium oligandrum</name>
    <name type="common">Mycoparasitic fungus</name>
    <dbReference type="NCBI Taxonomy" id="41045"/>
    <lineage>
        <taxon>Eukaryota</taxon>
        <taxon>Sar</taxon>
        <taxon>Stramenopiles</taxon>
        <taxon>Oomycota</taxon>
        <taxon>Peronosporomycetes</taxon>
        <taxon>Pythiales</taxon>
        <taxon>Pythiaceae</taxon>
        <taxon>Pythium</taxon>
    </lineage>
</organism>
<feature type="region of interest" description="Disordered" evidence="3">
    <location>
        <begin position="182"/>
        <end position="213"/>
    </location>
</feature>
<proteinExistence type="predicted"/>
<gene>
    <name evidence="5" type="ORF">Poli38472_011668</name>
</gene>
<keyword evidence="6" id="KW-1185">Reference proteome</keyword>
<keyword evidence="4" id="KW-0732">Signal</keyword>
<dbReference type="OrthoDB" id="161460at2759"/>
<evidence type="ECO:0000313" key="6">
    <source>
        <dbReference type="Proteomes" id="UP000794436"/>
    </source>
</evidence>
<name>A0A8K1CKT0_PYTOL</name>
<dbReference type="PANTHER" id="PTHR36575:SF2">
    <property type="entry name" value="CHITIN-BINDING TYPE-4 DOMAIN-CONTAINING PROTEIN-RELATED"/>
    <property type="match status" value="1"/>
</dbReference>
<protein>
    <recommendedName>
        <fullName evidence="7">Chitin-binding type-4 domain-containing protein</fullName>
    </recommendedName>
</protein>
<feature type="signal peptide" evidence="4">
    <location>
        <begin position="1"/>
        <end position="20"/>
    </location>
</feature>
<feature type="compositionally biased region" description="Pro residues" evidence="3">
    <location>
        <begin position="188"/>
        <end position="206"/>
    </location>
</feature>
<dbReference type="Proteomes" id="UP000794436">
    <property type="component" value="Unassembled WGS sequence"/>
</dbReference>
<dbReference type="Gene3D" id="2.70.50.70">
    <property type="match status" value="1"/>
</dbReference>
<comment type="cofactor">
    <cofactor evidence="1">
        <name>Cu(2+)</name>
        <dbReference type="ChEBI" id="CHEBI:29036"/>
    </cofactor>
</comment>
<evidence type="ECO:0000256" key="2">
    <source>
        <dbReference type="ARBA" id="ARBA00023008"/>
    </source>
</evidence>
<dbReference type="PANTHER" id="PTHR36575">
    <property type="entry name" value="BINDING PROTEIN, PUTATIVE (AFU_ORTHOLOGUE AFUA_1G14430)-RELATED"/>
    <property type="match status" value="1"/>
</dbReference>
<evidence type="ECO:0008006" key="7">
    <source>
        <dbReference type="Google" id="ProtNLM"/>
    </source>
</evidence>
<evidence type="ECO:0000256" key="3">
    <source>
        <dbReference type="SAM" id="MobiDB-lite"/>
    </source>
</evidence>
<dbReference type="EMBL" id="SPLM01000039">
    <property type="protein sequence ID" value="TMW64788.1"/>
    <property type="molecule type" value="Genomic_DNA"/>
</dbReference>
<accession>A0A8K1CKT0</accession>
<evidence type="ECO:0000256" key="4">
    <source>
        <dbReference type="SAM" id="SignalP"/>
    </source>
</evidence>
<evidence type="ECO:0000256" key="1">
    <source>
        <dbReference type="ARBA" id="ARBA00001973"/>
    </source>
</evidence>
<evidence type="ECO:0000313" key="5">
    <source>
        <dbReference type="EMBL" id="TMW64788.1"/>
    </source>
</evidence>
<reference evidence="5" key="1">
    <citation type="submission" date="2019-03" db="EMBL/GenBank/DDBJ databases">
        <title>Long read genome sequence of the mycoparasitic Pythium oligandrum ATCC 38472 isolated from sugarbeet rhizosphere.</title>
        <authorList>
            <person name="Gaulin E."/>
        </authorList>
    </citation>
    <scope>NUCLEOTIDE SEQUENCE</scope>
    <source>
        <strain evidence="5">ATCC 38472_TT</strain>
    </source>
</reference>
<feature type="chain" id="PRO_5035442284" description="Chitin-binding type-4 domain-containing protein" evidence="4">
    <location>
        <begin position="21"/>
        <end position="248"/>
    </location>
</feature>